<dbReference type="CDD" id="cd02189">
    <property type="entry name" value="delta_zeta_tubulin-like"/>
    <property type="match status" value="1"/>
</dbReference>
<dbReference type="InterPro" id="IPR036525">
    <property type="entry name" value="Tubulin/FtsZ_GTPase_sf"/>
</dbReference>
<evidence type="ECO:0000256" key="2">
    <source>
        <dbReference type="ARBA" id="ARBA00004123"/>
    </source>
</evidence>
<evidence type="ECO:0000256" key="3">
    <source>
        <dbReference type="ARBA" id="ARBA00004138"/>
    </source>
</evidence>
<dbReference type="Pfam" id="PF00091">
    <property type="entry name" value="Tubulin"/>
    <property type="match status" value="1"/>
</dbReference>
<dbReference type="GO" id="GO:0007017">
    <property type="term" value="P:microtubule-based process"/>
    <property type="evidence" value="ECO:0007669"/>
    <property type="project" value="InterPro"/>
</dbReference>
<evidence type="ECO:0000256" key="1">
    <source>
        <dbReference type="ARBA" id="ARBA00004114"/>
    </source>
</evidence>
<evidence type="ECO:0000256" key="13">
    <source>
        <dbReference type="ARBA" id="ARBA00023273"/>
    </source>
</evidence>
<keyword evidence="11" id="KW-0206">Cytoskeleton</keyword>
<dbReference type="InterPro" id="IPR002967">
    <property type="entry name" value="Delta_tubulin"/>
</dbReference>
<dbReference type="GO" id="GO:0030030">
    <property type="term" value="P:cell projection organization"/>
    <property type="evidence" value="ECO:0007669"/>
    <property type="project" value="UniProtKB-KW"/>
</dbReference>
<keyword evidence="13" id="KW-0966">Cell projection</keyword>
<evidence type="ECO:0000256" key="12">
    <source>
        <dbReference type="ARBA" id="ARBA00023242"/>
    </source>
</evidence>
<comment type="function">
    <text evidence="15">Acts as a positive regulator of hedgehog signaling and regulates ciliary function.</text>
</comment>
<dbReference type="InterPro" id="IPR003008">
    <property type="entry name" value="Tubulin_FtsZ_GTPase"/>
</dbReference>
<dbReference type="GO" id="GO:0005814">
    <property type="term" value="C:centriole"/>
    <property type="evidence" value="ECO:0007669"/>
    <property type="project" value="UniProtKB-SubCell"/>
</dbReference>
<evidence type="ECO:0000256" key="14">
    <source>
        <dbReference type="ARBA" id="ARBA00030594"/>
    </source>
</evidence>
<evidence type="ECO:0000259" key="17">
    <source>
        <dbReference type="SMART" id="SM00864"/>
    </source>
</evidence>
<dbReference type="InterPro" id="IPR008280">
    <property type="entry name" value="Tub_FtsZ_C"/>
</dbReference>
<dbReference type="SMART" id="SM00864">
    <property type="entry name" value="Tubulin"/>
    <property type="match status" value="1"/>
</dbReference>
<sequence length="435" mass="47206">MSVVALQLGQCGNQLGSTWFEALIHDVRPAPGPPRTDDACYREAALERYFHSPAGSGLPEARAVLVDMERKVVARSVAMAARSGEWRYADGAAVCRTSGSANNWAYGFAGPGEHCLSEAMESVRAQVERCDRLSGFLAMMSVAGGTGSGLGTRLCIRLRDAYPKAGLLNHLTWPYSTGEVIVQNYNAVLTLAHLHGCSDALLVQQNDRTHRVCAQLLRRPAVSFSHLNAVVAAQLAGALLPARVRRDPPGELLQALVPHPELKLLSLHAVPQLPESSRDFTRYDWKGLLQELHRETQSKVSNPPALTRRVLCCVAGPAPPPTSLARLLVLRGPDAHATPLGELAAGGSLCRWVPPEAALAVWSERRAPTGYGKSATLLANDTAVISPVEHAVSKAWRMFVSRAYVHQYTHHGVSEEDFLDSFTLLEQVIASYRQL</sequence>
<reference evidence="18" key="2">
    <citation type="submission" date="2025-09" db="UniProtKB">
        <authorList>
            <consortium name="Ensembl"/>
        </authorList>
    </citation>
    <scope>IDENTIFICATION</scope>
</reference>
<accession>S4RDX8</accession>
<comment type="subcellular location">
    <subcellularLocation>
        <location evidence="3">Cell projection</location>
        <location evidence="3">Cilium</location>
    </subcellularLocation>
    <subcellularLocation>
        <location evidence="1">Cytoplasm</location>
        <location evidence="1">Cytoskeleton</location>
        <location evidence="1">Microtubule organizing center</location>
        <location evidence="1">Centrosome</location>
        <location evidence="1">Centriole</location>
    </subcellularLocation>
    <subcellularLocation>
        <location evidence="2">Nucleus</location>
    </subcellularLocation>
</comment>
<dbReference type="InterPro" id="IPR000217">
    <property type="entry name" value="Tubulin"/>
</dbReference>
<evidence type="ECO:0000256" key="4">
    <source>
        <dbReference type="ARBA" id="ARBA00009636"/>
    </source>
</evidence>
<keyword evidence="8 16" id="KW-0547">Nucleotide-binding</keyword>
<dbReference type="InterPro" id="IPR017975">
    <property type="entry name" value="Tubulin_CS"/>
</dbReference>
<evidence type="ECO:0000256" key="7">
    <source>
        <dbReference type="ARBA" id="ARBA00022701"/>
    </source>
</evidence>
<evidence type="ECO:0000256" key="15">
    <source>
        <dbReference type="ARBA" id="ARBA00046149"/>
    </source>
</evidence>
<dbReference type="GO" id="GO:0005874">
    <property type="term" value="C:microtubule"/>
    <property type="evidence" value="ECO:0007669"/>
    <property type="project" value="UniProtKB-KW"/>
</dbReference>
<dbReference type="SUPFAM" id="SSF52490">
    <property type="entry name" value="Tubulin nucleotide-binding domain-like"/>
    <property type="match status" value="1"/>
</dbReference>
<dbReference type="GeneTree" id="ENSGT00940000157069"/>
<proteinExistence type="inferred from homology"/>
<evidence type="ECO:0000256" key="11">
    <source>
        <dbReference type="ARBA" id="ARBA00023212"/>
    </source>
</evidence>
<keyword evidence="10 16" id="KW-0342">GTP-binding</keyword>
<dbReference type="AlphaFoldDB" id="S4RDX8"/>
<keyword evidence="7 16" id="KW-0493">Microtubule</keyword>
<keyword evidence="12" id="KW-0539">Nucleus</keyword>
<dbReference type="HOGENOM" id="CLU_015718_1_0_1"/>
<dbReference type="PROSITE" id="PS00227">
    <property type="entry name" value="TUBULIN"/>
    <property type="match status" value="1"/>
</dbReference>
<reference evidence="18" key="1">
    <citation type="submission" date="2025-08" db="UniProtKB">
        <authorList>
            <consortium name="Ensembl"/>
        </authorList>
    </citation>
    <scope>IDENTIFICATION</scope>
</reference>
<organism evidence="18">
    <name type="scientific">Petromyzon marinus</name>
    <name type="common">Sea lamprey</name>
    <dbReference type="NCBI Taxonomy" id="7757"/>
    <lineage>
        <taxon>Eukaryota</taxon>
        <taxon>Metazoa</taxon>
        <taxon>Chordata</taxon>
        <taxon>Craniata</taxon>
        <taxon>Vertebrata</taxon>
        <taxon>Cyclostomata</taxon>
        <taxon>Hyperoartia</taxon>
        <taxon>Petromyzontiformes</taxon>
        <taxon>Petromyzontidae</taxon>
        <taxon>Petromyzon</taxon>
    </lineage>
</organism>
<evidence type="ECO:0000256" key="8">
    <source>
        <dbReference type="ARBA" id="ARBA00022741"/>
    </source>
</evidence>
<dbReference type="Ensembl" id="ENSPMAT00000003425.1">
    <property type="protein sequence ID" value="ENSPMAP00000003410.1"/>
    <property type="gene ID" value="ENSPMAG00000003124.1"/>
</dbReference>
<keyword evidence="6" id="KW-0963">Cytoplasm</keyword>
<evidence type="ECO:0000256" key="9">
    <source>
        <dbReference type="ARBA" id="ARBA00022794"/>
    </source>
</evidence>
<dbReference type="PANTHER" id="PTHR11588">
    <property type="entry name" value="TUBULIN"/>
    <property type="match status" value="1"/>
</dbReference>
<dbReference type="GO" id="GO:0005634">
    <property type="term" value="C:nucleus"/>
    <property type="evidence" value="ECO:0007669"/>
    <property type="project" value="UniProtKB-SubCell"/>
</dbReference>
<comment type="similarity">
    <text evidence="4 16">Belongs to the tubulin family.</text>
</comment>
<dbReference type="GO" id="GO:0005929">
    <property type="term" value="C:cilium"/>
    <property type="evidence" value="ECO:0007669"/>
    <property type="project" value="UniProtKB-SubCell"/>
</dbReference>
<evidence type="ECO:0000256" key="16">
    <source>
        <dbReference type="RuleBase" id="RU000352"/>
    </source>
</evidence>
<dbReference type="PRINTS" id="PR01161">
    <property type="entry name" value="TUBULIN"/>
</dbReference>
<evidence type="ECO:0000256" key="5">
    <source>
        <dbReference type="ARBA" id="ARBA00014184"/>
    </source>
</evidence>
<dbReference type="GO" id="GO:0005200">
    <property type="term" value="F:structural constituent of cytoskeleton"/>
    <property type="evidence" value="ECO:0007669"/>
    <property type="project" value="InterPro"/>
</dbReference>
<name>S4RDX8_PETMA</name>
<dbReference type="GO" id="GO:0005525">
    <property type="term" value="F:GTP binding"/>
    <property type="evidence" value="ECO:0007669"/>
    <property type="project" value="UniProtKB-UniRule"/>
</dbReference>
<dbReference type="PRINTS" id="PR01224">
    <property type="entry name" value="DELTATUBULIN"/>
</dbReference>
<keyword evidence="9" id="KW-0970">Cilium biogenesis/degradation</keyword>
<protein>
    <recommendedName>
        <fullName evidence="5">Tubulin delta chain</fullName>
    </recommendedName>
    <alternativeName>
        <fullName evidence="14">Delta-tubulin</fullName>
    </alternativeName>
</protein>
<evidence type="ECO:0000313" key="18">
    <source>
        <dbReference type="Ensembl" id="ENSPMAP00000003410.1"/>
    </source>
</evidence>
<dbReference type="SUPFAM" id="SSF55307">
    <property type="entry name" value="Tubulin C-terminal domain-like"/>
    <property type="match status" value="1"/>
</dbReference>
<evidence type="ECO:0000256" key="6">
    <source>
        <dbReference type="ARBA" id="ARBA00022490"/>
    </source>
</evidence>
<evidence type="ECO:0000256" key="10">
    <source>
        <dbReference type="ARBA" id="ARBA00023134"/>
    </source>
</evidence>
<feature type="domain" description="Tubulin/FtsZ GTPase" evidence="17">
    <location>
        <begin position="50"/>
        <end position="246"/>
    </location>
</feature>
<dbReference type="Gene3D" id="3.40.50.1440">
    <property type="entry name" value="Tubulin/FtsZ, GTPase domain"/>
    <property type="match status" value="1"/>
</dbReference>